<evidence type="ECO:0000313" key="2">
    <source>
        <dbReference type="EMBL" id="KAJ4431038.1"/>
    </source>
</evidence>
<sequence>MDQHVFAIPASSSFVNVHSACPDNLSQTFGTATIGPKVLFGRLEEIRLLGRQRRRWEDTIKMDLRKVGYDGRDWINLAQNRERWLAYGPPGSLKAITDVHVPRTGVNASTPHRASAQAPLNPAAPLDTSR</sequence>
<protein>
    <submittedName>
        <fullName evidence="2">Uncharacterized protein</fullName>
    </submittedName>
</protein>
<reference evidence="2 3" key="1">
    <citation type="journal article" date="2022" name="Allergy">
        <title>Genome assembly and annotation of Periplaneta americana reveal a comprehensive cockroach allergen profile.</title>
        <authorList>
            <person name="Wang L."/>
            <person name="Xiong Q."/>
            <person name="Saelim N."/>
            <person name="Wang L."/>
            <person name="Nong W."/>
            <person name="Wan A.T."/>
            <person name="Shi M."/>
            <person name="Liu X."/>
            <person name="Cao Q."/>
            <person name="Hui J.H.L."/>
            <person name="Sookrung N."/>
            <person name="Leung T.F."/>
            <person name="Tungtrongchitr A."/>
            <person name="Tsui S.K.W."/>
        </authorList>
    </citation>
    <scope>NUCLEOTIDE SEQUENCE [LARGE SCALE GENOMIC DNA]</scope>
    <source>
        <strain evidence="2">PWHHKU_190912</strain>
    </source>
</reference>
<evidence type="ECO:0000256" key="1">
    <source>
        <dbReference type="SAM" id="MobiDB-lite"/>
    </source>
</evidence>
<comment type="caution">
    <text evidence="2">The sequence shown here is derived from an EMBL/GenBank/DDBJ whole genome shotgun (WGS) entry which is preliminary data.</text>
</comment>
<feature type="region of interest" description="Disordered" evidence="1">
    <location>
        <begin position="104"/>
        <end position="130"/>
    </location>
</feature>
<keyword evidence="3" id="KW-1185">Reference proteome</keyword>
<dbReference type="EMBL" id="JAJSOF020000031">
    <property type="protein sequence ID" value="KAJ4431038.1"/>
    <property type="molecule type" value="Genomic_DNA"/>
</dbReference>
<organism evidence="2 3">
    <name type="scientific">Periplaneta americana</name>
    <name type="common">American cockroach</name>
    <name type="synonym">Blatta americana</name>
    <dbReference type="NCBI Taxonomy" id="6978"/>
    <lineage>
        <taxon>Eukaryota</taxon>
        <taxon>Metazoa</taxon>
        <taxon>Ecdysozoa</taxon>
        <taxon>Arthropoda</taxon>
        <taxon>Hexapoda</taxon>
        <taxon>Insecta</taxon>
        <taxon>Pterygota</taxon>
        <taxon>Neoptera</taxon>
        <taxon>Polyneoptera</taxon>
        <taxon>Dictyoptera</taxon>
        <taxon>Blattodea</taxon>
        <taxon>Blattoidea</taxon>
        <taxon>Blattidae</taxon>
        <taxon>Blattinae</taxon>
        <taxon>Periplaneta</taxon>
    </lineage>
</organism>
<dbReference type="Proteomes" id="UP001148838">
    <property type="component" value="Unassembled WGS sequence"/>
</dbReference>
<gene>
    <name evidence="2" type="ORF">ANN_19631</name>
</gene>
<accession>A0ABQ8SAF6</accession>
<proteinExistence type="predicted"/>
<name>A0ABQ8SAF6_PERAM</name>
<evidence type="ECO:0000313" key="3">
    <source>
        <dbReference type="Proteomes" id="UP001148838"/>
    </source>
</evidence>